<dbReference type="GO" id="GO:0046872">
    <property type="term" value="F:metal ion binding"/>
    <property type="evidence" value="ECO:0007669"/>
    <property type="project" value="UniProtKB-KW"/>
</dbReference>
<feature type="transmembrane region" description="Helical" evidence="9">
    <location>
        <begin position="137"/>
        <end position="155"/>
    </location>
</feature>
<name>A0A179F8L7_METCM</name>
<comment type="subcellular location">
    <subcellularLocation>
        <location evidence="1">Membrane</location>
        <topology evidence="1">Multi-pass membrane protein</topology>
    </subcellularLocation>
</comment>
<evidence type="ECO:0000256" key="6">
    <source>
        <dbReference type="ARBA" id="ARBA00023136"/>
    </source>
</evidence>
<keyword evidence="7" id="KW-0106">Calcium</keyword>
<protein>
    <submittedName>
        <fullName evidence="10">Alkaline phytoceramidase</fullName>
    </submittedName>
</protein>
<dbReference type="GeneID" id="28856364"/>
<feature type="binding site" evidence="8">
    <location>
        <position position="77"/>
    </location>
    <ligand>
        <name>Zn(2+)</name>
        <dbReference type="ChEBI" id="CHEBI:29105"/>
        <note>catalytic</note>
    </ligand>
</feature>
<keyword evidence="7" id="KW-0479">Metal-binding</keyword>
<evidence type="ECO:0000256" key="7">
    <source>
        <dbReference type="PIRSR" id="PIRSR608901-1"/>
    </source>
</evidence>
<proteinExistence type="inferred from homology"/>
<dbReference type="InterPro" id="IPR008901">
    <property type="entry name" value="ACER"/>
</dbReference>
<feature type="transmembrane region" description="Helical" evidence="9">
    <location>
        <begin position="175"/>
        <end position="192"/>
    </location>
</feature>
<accession>A0A179F8L7</accession>
<dbReference type="KEGG" id="pchm:VFPPC_14602"/>
<evidence type="ECO:0000313" key="10">
    <source>
        <dbReference type="EMBL" id="OAQ61621.1"/>
    </source>
</evidence>
<feature type="transmembrane region" description="Helical" evidence="9">
    <location>
        <begin position="29"/>
        <end position="48"/>
    </location>
</feature>
<feature type="transmembrane region" description="Helical" evidence="9">
    <location>
        <begin position="60"/>
        <end position="78"/>
    </location>
</feature>
<reference evidence="10 11" key="1">
    <citation type="journal article" date="2016" name="PLoS Pathog.">
        <title>Biosynthesis of antibiotic leucinostatins in bio-control fungus Purpureocillium lilacinum and their inhibition on phytophthora revealed by genome mining.</title>
        <authorList>
            <person name="Wang G."/>
            <person name="Liu Z."/>
            <person name="Lin R."/>
            <person name="Li E."/>
            <person name="Mao Z."/>
            <person name="Ling J."/>
            <person name="Yang Y."/>
            <person name="Yin W.B."/>
            <person name="Xie B."/>
        </authorList>
    </citation>
    <scope>NUCLEOTIDE SEQUENCE [LARGE SCALE GENOMIC DNA]</scope>
    <source>
        <strain evidence="10">170</strain>
    </source>
</reference>
<organism evidence="10 11">
    <name type="scientific">Pochonia chlamydosporia 170</name>
    <dbReference type="NCBI Taxonomy" id="1380566"/>
    <lineage>
        <taxon>Eukaryota</taxon>
        <taxon>Fungi</taxon>
        <taxon>Dikarya</taxon>
        <taxon>Ascomycota</taxon>
        <taxon>Pezizomycotina</taxon>
        <taxon>Sordariomycetes</taxon>
        <taxon>Hypocreomycetidae</taxon>
        <taxon>Hypocreales</taxon>
        <taxon>Clavicipitaceae</taxon>
        <taxon>Pochonia</taxon>
    </lineage>
</organism>
<keyword evidence="6 9" id="KW-0472">Membrane</keyword>
<evidence type="ECO:0000256" key="2">
    <source>
        <dbReference type="ARBA" id="ARBA00009780"/>
    </source>
</evidence>
<dbReference type="GO" id="GO:0005789">
    <property type="term" value="C:endoplasmic reticulum membrane"/>
    <property type="evidence" value="ECO:0007669"/>
    <property type="project" value="TreeGrafter"/>
</dbReference>
<keyword evidence="4" id="KW-0378">Hydrolase</keyword>
<dbReference type="RefSeq" id="XP_018139325.1">
    <property type="nucleotide sequence ID" value="XM_018292370.1"/>
</dbReference>
<comment type="cofactor">
    <cofactor evidence="8">
        <name>Zn(2+)</name>
        <dbReference type="ChEBI" id="CHEBI:29105"/>
    </cofactor>
</comment>
<evidence type="ECO:0000313" key="11">
    <source>
        <dbReference type="Proteomes" id="UP000078397"/>
    </source>
</evidence>
<dbReference type="OrthoDB" id="187171at2759"/>
<dbReference type="Pfam" id="PF05875">
    <property type="entry name" value="Ceramidase"/>
    <property type="match status" value="1"/>
</dbReference>
<keyword evidence="5 9" id="KW-1133">Transmembrane helix</keyword>
<dbReference type="PANTHER" id="PTHR46187:SF1">
    <property type="entry name" value="ALKALINE PHYTOCERAMIDASE"/>
    <property type="match status" value="1"/>
</dbReference>
<feature type="transmembrane region" description="Helical" evidence="9">
    <location>
        <begin position="112"/>
        <end position="131"/>
    </location>
</feature>
<keyword evidence="8" id="KW-0862">Zinc</keyword>
<feature type="binding site" evidence="7">
    <location>
        <position position="32"/>
    </location>
    <ligand>
        <name>Ca(2+)</name>
        <dbReference type="ChEBI" id="CHEBI:29108"/>
    </ligand>
</feature>
<evidence type="ECO:0000256" key="8">
    <source>
        <dbReference type="PIRSR" id="PIRSR608901-2"/>
    </source>
</evidence>
<dbReference type="GO" id="GO:0046513">
    <property type="term" value="P:ceramide biosynthetic process"/>
    <property type="evidence" value="ECO:0007669"/>
    <property type="project" value="TreeGrafter"/>
</dbReference>
<evidence type="ECO:0000256" key="4">
    <source>
        <dbReference type="ARBA" id="ARBA00022801"/>
    </source>
</evidence>
<feature type="binding site" evidence="8">
    <location>
        <position position="222"/>
    </location>
    <ligand>
        <name>Zn(2+)</name>
        <dbReference type="ChEBI" id="CHEBI:29105"/>
        <note>catalytic</note>
    </ligand>
</feature>
<sequence>MDGTGVKPFWGAPTSYLNFCEEDYVVTRYIAEFINTLSSLVYVAYGIYGLTHGRKNGSRLISYCGLIGVGVCSAGYHMTLKYHTQMSDELSMHLLTTPLLYRILTFNKSQQYTRTVGVVLFVLFTVVMATHMLMDEFLLHATAFGFAVYMIATRVMKLIPQQVRDPHIRTSVKRIARFGTISFGFGFFVWLIDEWACSMLNSSRQVVGLPLAFFLELHGWWHIFTAIGGYTAVALVDEITSGEVTADPAPLLAWPVPFAAKHVPGLLSPSLANGVNGKSH</sequence>
<feature type="binding site" evidence="8">
    <location>
        <position position="218"/>
    </location>
    <ligand>
        <name>Zn(2+)</name>
        <dbReference type="ChEBI" id="CHEBI:29105"/>
        <note>catalytic</note>
    </ligand>
</feature>
<dbReference type="EMBL" id="LSBJ02000007">
    <property type="protein sequence ID" value="OAQ61621.1"/>
    <property type="molecule type" value="Genomic_DNA"/>
</dbReference>
<dbReference type="GO" id="GO:0016811">
    <property type="term" value="F:hydrolase activity, acting on carbon-nitrogen (but not peptide) bonds, in linear amides"/>
    <property type="evidence" value="ECO:0007669"/>
    <property type="project" value="InterPro"/>
</dbReference>
<comment type="similarity">
    <text evidence="2">Belongs to the alkaline ceramidase family.</text>
</comment>
<dbReference type="PANTHER" id="PTHR46187">
    <property type="entry name" value="ALKALINE CERAMIDASE 3"/>
    <property type="match status" value="1"/>
</dbReference>
<feature type="transmembrane region" description="Helical" evidence="9">
    <location>
        <begin position="90"/>
        <end position="105"/>
    </location>
</feature>
<keyword evidence="3 9" id="KW-0812">Transmembrane</keyword>
<dbReference type="AlphaFoldDB" id="A0A179F8L7"/>
<evidence type="ECO:0000256" key="5">
    <source>
        <dbReference type="ARBA" id="ARBA00022989"/>
    </source>
</evidence>
<evidence type="ECO:0000256" key="3">
    <source>
        <dbReference type="ARBA" id="ARBA00022692"/>
    </source>
</evidence>
<evidence type="ECO:0000256" key="9">
    <source>
        <dbReference type="SAM" id="Phobius"/>
    </source>
</evidence>
<dbReference type="Proteomes" id="UP000078397">
    <property type="component" value="Unassembled WGS sequence"/>
</dbReference>
<dbReference type="STRING" id="1380566.A0A179F8L7"/>
<feature type="binding site" evidence="7">
    <location>
        <position position="21"/>
    </location>
    <ligand>
        <name>Ca(2+)</name>
        <dbReference type="ChEBI" id="CHEBI:29108"/>
    </ligand>
</feature>
<gene>
    <name evidence="10" type="ORF">VFPPC_14602</name>
</gene>
<keyword evidence="11" id="KW-1185">Reference proteome</keyword>
<comment type="caution">
    <text evidence="10">The sequence shown here is derived from an EMBL/GenBank/DDBJ whole genome shotgun (WGS) entry which is preliminary data.</text>
</comment>
<dbReference type="GO" id="GO:0046514">
    <property type="term" value="P:ceramide catabolic process"/>
    <property type="evidence" value="ECO:0007669"/>
    <property type="project" value="TreeGrafter"/>
</dbReference>
<evidence type="ECO:0000256" key="1">
    <source>
        <dbReference type="ARBA" id="ARBA00004141"/>
    </source>
</evidence>